<evidence type="ECO:0000256" key="7">
    <source>
        <dbReference type="ARBA" id="ARBA00023136"/>
    </source>
</evidence>
<evidence type="ECO:0000256" key="5">
    <source>
        <dbReference type="ARBA" id="ARBA00022725"/>
    </source>
</evidence>
<dbReference type="AlphaFoldDB" id="A0A0U2EYV0"/>
<evidence type="ECO:0000256" key="4">
    <source>
        <dbReference type="ARBA" id="ARBA00022692"/>
    </source>
</evidence>
<keyword evidence="2" id="KW-1003">Cell membrane</keyword>
<keyword evidence="4 10" id="KW-0812">Transmembrane</keyword>
<proteinExistence type="evidence at transcript level"/>
<feature type="transmembrane region" description="Helical" evidence="10">
    <location>
        <begin position="136"/>
        <end position="157"/>
    </location>
</feature>
<dbReference type="InterPro" id="IPR004117">
    <property type="entry name" value="7tm6_olfct_rcpt"/>
</dbReference>
<dbReference type="PANTHER" id="PTHR21137">
    <property type="entry name" value="ODORANT RECEPTOR"/>
    <property type="match status" value="1"/>
</dbReference>
<reference evidence="11" key="1">
    <citation type="submission" date="2014-10" db="EMBL/GenBank/DDBJ databases">
        <title>Olfactory receptors from Apolygus lucorum.</title>
        <authorList>
            <person name="Yan S."/>
            <person name="Zhang J."/>
            <person name="Liu Y."/>
            <person name="Wang G."/>
        </authorList>
    </citation>
    <scope>NUCLEOTIDE SEQUENCE</scope>
</reference>
<keyword evidence="9 10" id="KW-0807">Transducer</keyword>
<sequence>MVEKSNFHVKRAQLFKAYNSIHWLTLTKWFYEDYPVEKLWSDKRLWIHLSIVIICQSSITMFKVFHLISEENFFIFLTSLTSFLVIVLVAVRTYILYQFPTFRQLYFKPEVFNCNLHRPTRSLALLTEAITHSRKVGMWCLVLFITFDVAFLVLPIVPPILEIIDGTNKTYDELIPQYPSINPVSLSWLSKELKYAFDLVMAVFNTIPWVGFVVVYYTVVQLFRAQHKIMMTAMLPGPPVPGDGREPLELKLWIQDHALIRKLVYKLRNTISPALAGTICVNVFTVGLNMLALVSSPIGSDAPMFTRYLYYFSFGTYSALSIFDIFIHCWLASEITNCGEDLSYALLKSDWQNDLKRSHHHYVLPLMLCKKQIRFTGLGLIPVTLTTFTETIRVSYSYFTLLRKTDD</sequence>
<dbReference type="GO" id="GO:0005886">
    <property type="term" value="C:plasma membrane"/>
    <property type="evidence" value="ECO:0007669"/>
    <property type="project" value="UniProtKB-SubCell"/>
</dbReference>
<evidence type="ECO:0000256" key="2">
    <source>
        <dbReference type="ARBA" id="ARBA00022475"/>
    </source>
</evidence>
<evidence type="ECO:0000256" key="1">
    <source>
        <dbReference type="ARBA" id="ARBA00004651"/>
    </source>
</evidence>
<feature type="transmembrane region" description="Helical" evidence="10">
    <location>
        <begin position="308"/>
        <end position="327"/>
    </location>
</feature>
<organism evidence="11">
    <name type="scientific">Apolygus lucorum</name>
    <name type="common">Small green plant bug</name>
    <name type="synonym">Lygocoris lucorum</name>
    <dbReference type="NCBI Taxonomy" id="248454"/>
    <lineage>
        <taxon>Eukaryota</taxon>
        <taxon>Metazoa</taxon>
        <taxon>Ecdysozoa</taxon>
        <taxon>Arthropoda</taxon>
        <taxon>Hexapoda</taxon>
        <taxon>Insecta</taxon>
        <taxon>Pterygota</taxon>
        <taxon>Neoptera</taxon>
        <taxon>Paraneoptera</taxon>
        <taxon>Hemiptera</taxon>
        <taxon>Heteroptera</taxon>
        <taxon>Panheteroptera</taxon>
        <taxon>Cimicomorpha</taxon>
        <taxon>Miridae</taxon>
        <taxon>Mirini</taxon>
        <taxon>Apolygus</taxon>
    </lineage>
</organism>
<evidence type="ECO:0000256" key="3">
    <source>
        <dbReference type="ARBA" id="ARBA00022606"/>
    </source>
</evidence>
<evidence type="ECO:0000256" key="10">
    <source>
        <dbReference type="RuleBase" id="RU351113"/>
    </source>
</evidence>
<feature type="transmembrane region" description="Helical" evidence="10">
    <location>
        <begin position="271"/>
        <end position="296"/>
    </location>
</feature>
<comment type="caution">
    <text evidence="10">Lacks conserved residue(s) required for the propagation of feature annotation.</text>
</comment>
<dbReference type="Pfam" id="PF02949">
    <property type="entry name" value="7tm_6"/>
    <property type="match status" value="1"/>
</dbReference>
<dbReference type="GO" id="GO:0007165">
    <property type="term" value="P:signal transduction"/>
    <property type="evidence" value="ECO:0007669"/>
    <property type="project" value="UniProtKB-KW"/>
</dbReference>
<dbReference type="GO" id="GO:0004984">
    <property type="term" value="F:olfactory receptor activity"/>
    <property type="evidence" value="ECO:0007669"/>
    <property type="project" value="InterPro"/>
</dbReference>
<evidence type="ECO:0000313" key="11">
    <source>
        <dbReference type="EMBL" id="AKS44363.1"/>
    </source>
</evidence>
<keyword evidence="6 10" id="KW-1133">Transmembrane helix</keyword>
<accession>A0A0U2EYV0</accession>
<feature type="transmembrane region" description="Helical" evidence="10">
    <location>
        <begin position="195"/>
        <end position="220"/>
    </location>
</feature>
<dbReference type="EMBL" id="KP010361">
    <property type="protein sequence ID" value="AKS44363.1"/>
    <property type="molecule type" value="mRNA"/>
</dbReference>
<name>A0A0U2EYV0_APOLU</name>
<evidence type="ECO:0000256" key="8">
    <source>
        <dbReference type="ARBA" id="ARBA00023170"/>
    </source>
</evidence>
<keyword evidence="8 10" id="KW-0675">Receptor</keyword>
<comment type="subcellular location">
    <subcellularLocation>
        <location evidence="1 10">Cell membrane</location>
        <topology evidence="1 10">Multi-pass membrane protein</topology>
    </subcellularLocation>
</comment>
<keyword evidence="5 10" id="KW-0552">Olfaction</keyword>
<evidence type="ECO:0000256" key="9">
    <source>
        <dbReference type="ARBA" id="ARBA00023224"/>
    </source>
</evidence>
<dbReference type="PANTHER" id="PTHR21137:SF35">
    <property type="entry name" value="ODORANT RECEPTOR 19A-RELATED"/>
    <property type="match status" value="1"/>
</dbReference>
<protein>
    <recommendedName>
        <fullName evidence="10">Odorant receptor</fullName>
    </recommendedName>
</protein>
<evidence type="ECO:0000256" key="6">
    <source>
        <dbReference type="ARBA" id="ARBA00022989"/>
    </source>
</evidence>
<keyword evidence="3 10" id="KW-0716">Sensory transduction</keyword>
<feature type="transmembrane region" description="Helical" evidence="10">
    <location>
        <begin position="74"/>
        <end position="97"/>
    </location>
</feature>
<dbReference type="GO" id="GO:0005549">
    <property type="term" value="F:odorant binding"/>
    <property type="evidence" value="ECO:0007669"/>
    <property type="project" value="InterPro"/>
</dbReference>
<comment type="similarity">
    <text evidence="10">Belongs to the insect chemoreceptor superfamily. Heteromeric odorant receptor channel (TC 1.A.69) family.</text>
</comment>
<keyword evidence="7 10" id="KW-0472">Membrane</keyword>
<feature type="transmembrane region" description="Helical" evidence="10">
    <location>
        <begin position="45"/>
        <end position="68"/>
    </location>
</feature>